<dbReference type="AlphaFoldDB" id="A0A2P2IJQ1"/>
<sequence>MVVDDGDDMVGMSSIIVSAAPSSSSRFLERVLMEGRYTGD</sequence>
<evidence type="ECO:0000313" key="1">
    <source>
        <dbReference type="EMBL" id="MBW81454.1"/>
    </source>
</evidence>
<name>A0A2P2IJQ1_RHIMU</name>
<accession>A0A2P2IJQ1</accession>
<organism evidence="1">
    <name type="scientific">Rhizophora mucronata</name>
    <name type="common">Asiatic mangrove</name>
    <dbReference type="NCBI Taxonomy" id="61149"/>
    <lineage>
        <taxon>Eukaryota</taxon>
        <taxon>Viridiplantae</taxon>
        <taxon>Streptophyta</taxon>
        <taxon>Embryophyta</taxon>
        <taxon>Tracheophyta</taxon>
        <taxon>Spermatophyta</taxon>
        <taxon>Magnoliopsida</taxon>
        <taxon>eudicotyledons</taxon>
        <taxon>Gunneridae</taxon>
        <taxon>Pentapetalae</taxon>
        <taxon>rosids</taxon>
        <taxon>fabids</taxon>
        <taxon>Malpighiales</taxon>
        <taxon>Rhizophoraceae</taxon>
        <taxon>Rhizophora</taxon>
    </lineage>
</organism>
<protein>
    <submittedName>
        <fullName evidence="1">Uncharacterized protein</fullName>
    </submittedName>
</protein>
<dbReference type="EMBL" id="GGEC01000971">
    <property type="protein sequence ID" value="MBW81454.1"/>
    <property type="molecule type" value="Transcribed_RNA"/>
</dbReference>
<proteinExistence type="predicted"/>
<reference evidence="1" key="1">
    <citation type="submission" date="2018-02" db="EMBL/GenBank/DDBJ databases">
        <title>Rhizophora mucronata_Transcriptome.</title>
        <authorList>
            <person name="Meera S.P."/>
            <person name="Sreeshan A."/>
            <person name="Augustine A."/>
        </authorList>
    </citation>
    <scope>NUCLEOTIDE SEQUENCE</scope>
    <source>
        <tissue evidence="1">Leaf</tissue>
    </source>
</reference>